<dbReference type="AlphaFoldDB" id="A0AAW2GSX7"/>
<gene>
    <name evidence="1" type="ORF">PUN28_002224</name>
</gene>
<evidence type="ECO:0000313" key="1">
    <source>
        <dbReference type="EMBL" id="KAL0130402.1"/>
    </source>
</evidence>
<protein>
    <recommendedName>
        <fullName evidence="3">Protein yippee-like</fullName>
    </recommendedName>
</protein>
<dbReference type="SUPFAM" id="SSF49764">
    <property type="entry name" value="HSP20-like chaperones"/>
    <property type="match status" value="1"/>
</dbReference>
<dbReference type="Proteomes" id="UP001430953">
    <property type="component" value="Unassembled WGS sequence"/>
</dbReference>
<reference evidence="1 2" key="1">
    <citation type="submission" date="2023-03" db="EMBL/GenBank/DDBJ databases">
        <title>High recombination rates correlate with genetic variation in Cardiocondyla obscurior ants.</title>
        <authorList>
            <person name="Errbii M."/>
        </authorList>
    </citation>
    <scope>NUCLEOTIDE SEQUENCE [LARGE SCALE GENOMIC DNA]</scope>
    <source>
        <strain evidence="1">Alpha-2009</strain>
        <tissue evidence="1">Whole body</tissue>
    </source>
</reference>
<sequence length="121" mass="13725">MSATPPALPHGRILSLFHCSQCDGGYDLNVVINIQLNDVSNYYLRIKNDCLHFSTETNSKKYFLILYLYGGVVAEKTVHKSLEEKLRSIFLVLICQICELNIDTNFYNRANNSALLEAIHA</sequence>
<organism evidence="1 2">
    <name type="scientific">Cardiocondyla obscurior</name>
    <dbReference type="NCBI Taxonomy" id="286306"/>
    <lineage>
        <taxon>Eukaryota</taxon>
        <taxon>Metazoa</taxon>
        <taxon>Ecdysozoa</taxon>
        <taxon>Arthropoda</taxon>
        <taxon>Hexapoda</taxon>
        <taxon>Insecta</taxon>
        <taxon>Pterygota</taxon>
        <taxon>Neoptera</taxon>
        <taxon>Endopterygota</taxon>
        <taxon>Hymenoptera</taxon>
        <taxon>Apocrita</taxon>
        <taxon>Aculeata</taxon>
        <taxon>Formicoidea</taxon>
        <taxon>Formicidae</taxon>
        <taxon>Myrmicinae</taxon>
        <taxon>Cardiocondyla</taxon>
    </lineage>
</organism>
<dbReference type="Gene3D" id="2.60.40.790">
    <property type="match status" value="1"/>
</dbReference>
<dbReference type="EMBL" id="JADYXP020000002">
    <property type="protein sequence ID" value="KAL0130402.1"/>
    <property type="molecule type" value="Genomic_DNA"/>
</dbReference>
<proteinExistence type="predicted"/>
<name>A0AAW2GSX7_9HYME</name>
<dbReference type="InterPro" id="IPR008978">
    <property type="entry name" value="HSP20-like_chaperone"/>
</dbReference>
<comment type="caution">
    <text evidence="1">The sequence shown here is derived from an EMBL/GenBank/DDBJ whole genome shotgun (WGS) entry which is preliminary data.</text>
</comment>
<evidence type="ECO:0000313" key="2">
    <source>
        <dbReference type="Proteomes" id="UP001430953"/>
    </source>
</evidence>
<keyword evidence="2" id="KW-1185">Reference proteome</keyword>
<accession>A0AAW2GSX7</accession>
<evidence type="ECO:0008006" key="3">
    <source>
        <dbReference type="Google" id="ProtNLM"/>
    </source>
</evidence>